<name>A0A2V5LCP2_9MICC</name>
<dbReference type="EMBL" id="QJVD01000002">
    <property type="protein sequence ID" value="PYI69441.1"/>
    <property type="molecule type" value="Genomic_DNA"/>
</dbReference>
<protein>
    <submittedName>
        <fullName evidence="2">Uncharacterized protein</fullName>
    </submittedName>
</protein>
<feature type="region of interest" description="Disordered" evidence="1">
    <location>
        <begin position="41"/>
        <end position="66"/>
    </location>
</feature>
<gene>
    <name evidence="2" type="ORF">CVV68_03350</name>
</gene>
<comment type="caution">
    <text evidence="2">The sequence shown here is derived from an EMBL/GenBank/DDBJ whole genome shotgun (WGS) entry which is preliminary data.</text>
</comment>
<keyword evidence="3" id="KW-1185">Reference proteome</keyword>
<accession>A0A2V5LCP2</accession>
<organism evidence="2 3">
    <name type="scientific">Arthrobacter livingstonensis</name>
    <dbReference type="NCBI Taxonomy" id="670078"/>
    <lineage>
        <taxon>Bacteria</taxon>
        <taxon>Bacillati</taxon>
        <taxon>Actinomycetota</taxon>
        <taxon>Actinomycetes</taxon>
        <taxon>Micrococcales</taxon>
        <taxon>Micrococcaceae</taxon>
        <taxon>Arthrobacter</taxon>
    </lineage>
</organism>
<evidence type="ECO:0000256" key="1">
    <source>
        <dbReference type="SAM" id="MobiDB-lite"/>
    </source>
</evidence>
<evidence type="ECO:0000313" key="3">
    <source>
        <dbReference type="Proteomes" id="UP000247832"/>
    </source>
</evidence>
<evidence type="ECO:0000313" key="2">
    <source>
        <dbReference type="EMBL" id="PYI69441.1"/>
    </source>
</evidence>
<sequence length="66" mass="7094">MRGKAGIEQIRPGSAKYPRVTHSMVPAAKARCSFHAVHPRAQQTLAPGHRAKRLDGVPLGSDVPDL</sequence>
<reference evidence="2 3" key="1">
    <citation type="submission" date="2018-05" db="EMBL/GenBank/DDBJ databases">
        <title>Genetic diversity of glacier-inhabiting Cryobacterium bacteria in China and description of Cryobacterium mengkeensis sp. nov. and Arthrobacter glacialis sp. nov.</title>
        <authorList>
            <person name="Liu Q."/>
            <person name="Xin Y.-H."/>
        </authorList>
    </citation>
    <scope>NUCLEOTIDE SEQUENCE [LARGE SCALE GENOMIC DNA]</scope>
    <source>
        <strain evidence="2 3">LI2</strain>
    </source>
</reference>
<dbReference type="AlphaFoldDB" id="A0A2V5LCP2"/>
<proteinExistence type="predicted"/>
<dbReference type="Proteomes" id="UP000247832">
    <property type="component" value="Unassembled WGS sequence"/>
</dbReference>